<evidence type="ECO:0000256" key="7">
    <source>
        <dbReference type="ARBA" id="ARBA00068968"/>
    </source>
</evidence>
<dbReference type="PANTHER" id="PTHR40599">
    <property type="entry name" value="[CITRATE [PRO-3S]-LYASE] LIGASE"/>
    <property type="match status" value="1"/>
</dbReference>
<dbReference type="GO" id="GO:0016829">
    <property type="term" value="F:lyase activity"/>
    <property type="evidence" value="ECO:0007669"/>
    <property type="project" value="UniProtKB-KW"/>
</dbReference>
<dbReference type="PANTHER" id="PTHR40599:SF2">
    <property type="entry name" value="[CITRATE [PRO-3S]-LYASE] LIGASE"/>
    <property type="match status" value="1"/>
</dbReference>
<dbReference type="Pfam" id="PF08218">
    <property type="entry name" value="Citrate_ly_lig"/>
    <property type="match status" value="1"/>
</dbReference>
<dbReference type="Gene3D" id="3.40.50.620">
    <property type="entry name" value="HUPs"/>
    <property type="match status" value="1"/>
</dbReference>
<accession>G4A5Z6</accession>
<evidence type="ECO:0000256" key="8">
    <source>
        <dbReference type="ARBA" id="ARBA00077636"/>
    </source>
</evidence>
<dbReference type="PATRIC" id="fig|907488.3.peg.229"/>
<dbReference type="GO" id="GO:0005524">
    <property type="term" value="F:ATP binding"/>
    <property type="evidence" value="ECO:0007669"/>
    <property type="project" value="UniProtKB-KW"/>
</dbReference>
<dbReference type="InterPro" id="IPR004821">
    <property type="entry name" value="Cyt_trans-like"/>
</dbReference>
<keyword evidence="1 11" id="KW-0436">Ligase</keyword>
<dbReference type="FunFam" id="3.40.50.620:FF:000071">
    <property type="entry name" value="[Citrate [pro-3S]-lyase] ligase"/>
    <property type="match status" value="1"/>
</dbReference>
<gene>
    <name evidence="11" type="ORF">SC1083_0235</name>
</gene>
<dbReference type="InterPro" id="IPR014729">
    <property type="entry name" value="Rossmann-like_a/b/a_fold"/>
</dbReference>
<protein>
    <recommendedName>
        <fullName evidence="7">[Citrate [pro-3S]-lyase] ligase</fullName>
        <ecNumber evidence="6">6.2.1.22</ecNumber>
    </recommendedName>
    <alternativeName>
        <fullName evidence="9">Acetate:SH-citrate lyase ligase</fullName>
    </alternativeName>
    <alternativeName>
        <fullName evidence="8">Citrate lyase synthetase</fullName>
    </alternativeName>
</protein>
<evidence type="ECO:0000256" key="6">
    <source>
        <dbReference type="ARBA" id="ARBA00066591"/>
    </source>
</evidence>
<evidence type="ECO:0000313" key="12">
    <source>
        <dbReference type="Proteomes" id="UP000005508"/>
    </source>
</evidence>
<dbReference type="SUPFAM" id="SSF55729">
    <property type="entry name" value="Acyl-CoA N-acyltransferases (Nat)"/>
    <property type="match status" value="1"/>
</dbReference>
<evidence type="ECO:0000313" key="11">
    <source>
        <dbReference type="EMBL" id="EGY35129.1"/>
    </source>
</evidence>
<evidence type="ECO:0000259" key="10">
    <source>
        <dbReference type="PROSITE" id="PS51186"/>
    </source>
</evidence>
<dbReference type="GO" id="GO:0016747">
    <property type="term" value="F:acyltransferase activity, transferring groups other than amino-acyl groups"/>
    <property type="evidence" value="ECO:0007669"/>
    <property type="project" value="InterPro"/>
</dbReference>
<keyword evidence="3" id="KW-0067">ATP-binding</keyword>
<dbReference type="NCBIfam" id="TIGR00125">
    <property type="entry name" value="cyt_tran_rel"/>
    <property type="match status" value="1"/>
</dbReference>
<evidence type="ECO:0000256" key="2">
    <source>
        <dbReference type="ARBA" id="ARBA00022741"/>
    </source>
</evidence>
<organism evidence="11 12">
    <name type="scientific">Aggregatibacter actinomycetemcomitans serotype e str. SC1083</name>
    <dbReference type="NCBI Taxonomy" id="907488"/>
    <lineage>
        <taxon>Bacteria</taxon>
        <taxon>Pseudomonadati</taxon>
        <taxon>Pseudomonadota</taxon>
        <taxon>Gammaproteobacteria</taxon>
        <taxon>Pasteurellales</taxon>
        <taxon>Pasteurellaceae</taxon>
        <taxon>Aggregatibacter</taxon>
    </lineage>
</organism>
<dbReference type="CDD" id="cd02169">
    <property type="entry name" value="Citrate_lyase_ligase"/>
    <property type="match status" value="1"/>
</dbReference>
<reference evidence="11 12" key="1">
    <citation type="submission" date="2010-10" db="EMBL/GenBank/DDBJ databases">
        <authorList>
            <person name="Chen C."/>
            <person name="Kittichotirat W."/>
            <person name="Asikainen S."/>
            <person name="Bumgarner R."/>
        </authorList>
    </citation>
    <scope>NUCLEOTIDE SEQUENCE [LARGE SCALE GENOMIC DNA]</scope>
    <source>
        <strain evidence="11 12">SC1083</strain>
    </source>
</reference>
<evidence type="ECO:0000256" key="9">
    <source>
        <dbReference type="ARBA" id="ARBA00082228"/>
    </source>
</evidence>
<dbReference type="GO" id="GO:0008771">
    <property type="term" value="F:[citrate (pro-3S)-lyase] ligase activity"/>
    <property type="evidence" value="ECO:0007669"/>
    <property type="project" value="UniProtKB-EC"/>
</dbReference>
<dbReference type="SUPFAM" id="SSF52374">
    <property type="entry name" value="Nucleotidylyl transferase"/>
    <property type="match status" value="1"/>
</dbReference>
<proteinExistence type="predicted"/>
<name>G4A5Z6_AGGAC</name>
<dbReference type="SMART" id="SM00764">
    <property type="entry name" value="Citrate_ly_lig"/>
    <property type="match status" value="1"/>
</dbReference>
<sequence>MPRKRKRKNKSAVVFFREFCATSQNHGKKENSQKIEQNQQYSFCVSKNDETQVKYAHFFSFFLGGQMQFERLSTAHKDLSAIREFLAKNELNLDAQIEYFIVGYDEAQQIAVCGGLAGNIIKCVAIDESQRGNGVALLLGTELVNLAYELNRPHLFIYTKPEYEKLFNACGFYTISDAYPYVVLLENSATRLKKQCEAWRAMRVAGEHIGAIVMNANPFTLGHRYLIERALQQCDHLHLFVVGEDASQFSYEERFTLIRQGIADLTNITLHSGSDYIISRATFPDYFLKDQKITDDSYFAVDLKLFRRYIAPALGINRRFVGTEPTCAVTAEYNRQMFYWLMEAEMDAPKIDMIEIPRKPLNGQAISASAVRQLLAEKNWTALAAFVPTTTLNYLQKCGRF</sequence>
<evidence type="ECO:0000256" key="4">
    <source>
        <dbReference type="ARBA" id="ARBA00051405"/>
    </source>
</evidence>
<feature type="domain" description="N-acetyltransferase" evidence="10">
    <location>
        <begin position="53"/>
        <end position="197"/>
    </location>
</feature>
<evidence type="ECO:0000256" key="3">
    <source>
        <dbReference type="ARBA" id="ARBA00022840"/>
    </source>
</evidence>
<evidence type="ECO:0000256" key="5">
    <source>
        <dbReference type="ARBA" id="ARBA00058086"/>
    </source>
</evidence>
<dbReference type="EMBL" id="AEJM01000004">
    <property type="protein sequence ID" value="EGY35129.1"/>
    <property type="molecule type" value="Genomic_DNA"/>
</dbReference>
<evidence type="ECO:0000256" key="1">
    <source>
        <dbReference type="ARBA" id="ARBA00022598"/>
    </source>
</evidence>
<comment type="catalytic activity">
    <reaction evidence="4">
        <text>holo-[citrate lyase ACP] + acetate + ATP = acetyl-[citrate lyase ACP] + AMP + diphosphate</text>
        <dbReference type="Rhea" id="RHEA:23788"/>
        <dbReference type="Rhea" id="RHEA-COMP:10158"/>
        <dbReference type="Rhea" id="RHEA-COMP:13710"/>
        <dbReference type="ChEBI" id="CHEBI:30089"/>
        <dbReference type="ChEBI" id="CHEBI:30616"/>
        <dbReference type="ChEBI" id="CHEBI:33019"/>
        <dbReference type="ChEBI" id="CHEBI:82683"/>
        <dbReference type="ChEBI" id="CHEBI:137976"/>
        <dbReference type="ChEBI" id="CHEBI:456215"/>
        <dbReference type="EC" id="6.2.1.22"/>
    </reaction>
</comment>
<dbReference type="PROSITE" id="PS51186">
    <property type="entry name" value="GNAT"/>
    <property type="match status" value="1"/>
</dbReference>
<dbReference type="AlphaFoldDB" id="G4A5Z6"/>
<dbReference type="InterPro" id="IPR016181">
    <property type="entry name" value="Acyl_CoA_acyltransferase"/>
</dbReference>
<dbReference type="InterPro" id="IPR005216">
    <property type="entry name" value="Citrate_lyase_ligase"/>
</dbReference>
<dbReference type="NCBIfam" id="TIGR00124">
    <property type="entry name" value="cit_ly_ligase"/>
    <property type="match status" value="1"/>
</dbReference>
<comment type="function">
    <text evidence="5">Acetylation of prosthetic group (2-(5''-phosphoribosyl)-3'-dephosphocoenzyme-A) of the gamma subunit of citrate lyase.</text>
</comment>
<dbReference type="Gene3D" id="3.40.630.30">
    <property type="match status" value="1"/>
</dbReference>
<dbReference type="InterPro" id="IPR000182">
    <property type="entry name" value="GNAT_dom"/>
</dbReference>
<comment type="caution">
    <text evidence="11">The sequence shown here is derived from an EMBL/GenBank/DDBJ whole genome shotgun (WGS) entry which is preliminary data.</text>
</comment>
<keyword evidence="2" id="KW-0547">Nucleotide-binding</keyword>
<dbReference type="Proteomes" id="UP000005508">
    <property type="component" value="Unassembled WGS sequence"/>
</dbReference>
<keyword evidence="11" id="KW-0456">Lyase</keyword>
<dbReference type="EC" id="6.2.1.22" evidence="6"/>
<dbReference type="InterPro" id="IPR013166">
    <property type="entry name" value="Citrate_lyase_ligase_C"/>
</dbReference>